<evidence type="ECO:0000313" key="3">
    <source>
        <dbReference type="EMBL" id="PMB98514.1"/>
    </source>
</evidence>
<sequence length="76" mass="8699">MDDFMQMLKDLAGPTFGLGGITGMFLYFRKSEKELRDELRADNERLRAEITALRAELARVETENDTLHARLRGEAP</sequence>
<proteinExistence type="predicted"/>
<keyword evidence="2" id="KW-0812">Transmembrane</keyword>
<dbReference type="AlphaFoldDB" id="A0A2N6PIM0"/>
<name>A0A2N6PIM0_9MICO</name>
<evidence type="ECO:0000313" key="4">
    <source>
        <dbReference type="Proteomes" id="UP000235703"/>
    </source>
</evidence>
<accession>A0A2N6PIM0</accession>
<feature type="coiled-coil region" evidence="1">
    <location>
        <begin position="29"/>
        <end position="70"/>
    </location>
</feature>
<comment type="caution">
    <text evidence="3">The sequence shown here is derived from an EMBL/GenBank/DDBJ whole genome shotgun (WGS) entry which is preliminary data.</text>
</comment>
<keyword evidence="1" id="KW-0175">Coiled coil</keyword>
<evidence type="ECO:0000256" key="2">
    <source>
        <dbReference type="SAM" id="Phobius"/>
    </source>
</evidence>
<evidence type="ECO:0000256" key="1">
    <source>
        <dbReference type="SAM" id="Coils"/>
    </source>
</evidence>
<keyword evidence="4" id="KW-1185">Reference proteome</keyword>
<feature type="transmembrane region" description="Helical" evidence="2">
    <location>
        <begin position="12"/>
        <end position="28"/>
    </location>
</feature>
<dbReference type="RefSeq" id="WP_146004310.1">
    <property type="nucleotide sequence ID" value="NZ_PNFZ01000002.1"/>
</dbReference>
<protein>
    <submittedName>
        <fullName evidence="3">Uncharacterized protein</fullName>
    </submittedName>
</protein>
<organism evidence="3 4">
    <name type="scientific">Brevibacterium luteolum</name>
    <dbReference type="NCBI Taxonomy" id="199591"/>
    <lineage>
        <taxon>Bacteria</taxon>
        <taxon>Bacillati</taxon>
        <taxon>Actinomycetota</taxon>
        <taxon>Actinomycetes</taxon>
        <taxon>Micrococcales</taxon>
        <taxon>Brevibacteriaceae</taxon>
        <taxon>Brevibacterium</taxon>
    </lineage>
</organism>
<reference evidence="3 4" key="1">
    <citation type="submission" date="2017-09" db="EMBL/GenBank/DDBJ databases">
        <title>Bacterial strain isolated from the female urinary microbiota.</title>
        <authorList>
            <person name="Thomas-White K."/>
            <person name="Kumar N."/>
            <person name="Forster S."/>
            <person name="Putonti C."/>
            <person name="Lawley T."/>
            <person name="Wolfe A.J."/>
        </authorList>
    </citation>
    <scope>NUCLEOTIDE SEQUENCE [LARGE SCALE GENOMIC DNA]</scope>
    <source>
        <strain evidence="3 4">UMB0680</strain>
    </source>
</reference>
<dbReference type="EMBL" id="PNFZ01000002">
    <property type="protein sequence ID" value="PMB98514.1"/>
    <property type="molecule type" value="Genomic_DNA"/>
</dbReference>
<keyword evidence="2" id="KW-0472">Membrane</keyword>
<keyword evidence="2" id="KW-1133">Transmembrane helix</keyword>
<dbReference type="Proteomes" id="UP000235703">
    <property type="component" value="Unassembled WGS sequence"/>
</dbReference>
<gene>
    <name evidence="3" type="ORF">CJ198_04010</name>
</gene>